<comment type="similarity">
    <text evidence="1">Belongs to the eukaryotic/archaeal PrmC-related family.</text>
</comment>
<dbReference type="PANTHER" id="PTHR45875:SF1">
    <property type="entry name" value="METHYLTRANSFERASE N6AMT1"/>
    <property type="match status" value="1"/>
</dbReference>
<dbReference type="SUPFAM" id="SSF53335">
    <property type="entry name" value="S-adenosyl-L-methionine-dependent methyltransferases"/>
    <property type="match status" value="1"/>
</dbReference>
<evidence type="ECO:0000256" key="4">
    <source>
        <dbReference type="ARBA" id="ARBA00022691"/>
    </source>
</evidence>
<evidence type="ECO:0000313" key="6">
    <source>
        <dbReference type="EMBL" id="GAA0530640.1"/>
    </source>
</evidence>
<evidence type="ECO:0000313" key="7">
    <source>
        <dbReference type="Proteomes" id="UP001500729"/>
    </source>
</evidence>
<evidence type="ECO:0000259" key="5">
    <source>
        <dbReference type="Pfam" id="PF05175"/>
    </source>
</evidence>
<dbReference type="Pfam" id="PF05175">
    <property type="entry name" value="MTS"/>
    <property type="match status" value="1"/>
</dbReference>
<dbReference type="InterPro" id="IPR002052">
    <property type="entry name" value="DNA_methylase_N6_adenine_CS"/>
</dbReference>
<dbReference type="InterPro" id="IPR007848">
    <property type="entry name" value="Small_mtfrase_dom"/>
</dbReference>
<organism evidence="6 7">
    <name type="scientific">Saccharopolyspora erythraea</name>
    <name type="common">Streptomyces erythraeus</name>
    <dbReference type="NCBI Taxonomy" id="1836"/>
    <lineage>
        <taxon>Bacteria</taxon>
        <taxon>Bacillati</taxon>
        <taxon>Actinomycetota</taxon>
        <taxon>Actinomycetes</taxon>
        <taxon>Pseudonocardiales</taxon>
        <taxon>Pseudonocardiaceae</taxon>
        <taxon>Saccharopolyspora</taxon>
    </lineage>
</organism>
<dbReference type="GO" id="GO:0032259">
    <property type="term" value="P:methylation"/>
    <property type="evidence" value="ECO:0007669"/>
    <property type="project" value="UniProtKB-KW"/>
</dbReference>
<accession>A0ABN1D167</accession>
<dbReference type="EMBL" id="BAAAGS010000019">
    <property type="protein sequence ID" value="GAA0530640.1"/>
    <property type="molecule type" value="Genomic_DNA"/>
</dbReference>
<keyword evidence="7" id="KW-1185">Reference proteome</keyword>
<keyword evidence="4" id="KW-0949">S-adenosyl-L-methionine</keyword>
<dbReference type="RefSeq" id="WP_009946753.1">
    <property type="nucleotide sequence ID" value="NZ_BAAAGS010000019.1"/>
</dbReference>
<dbReference type="Gene3D" id="3.40.50.150">
    <property type="entry name" value="Vaccinia Virus protein VP39"/>
    <property type="match status" value="1"/>
</dbReference>
<dbReference type="NCBIfam" id="TIGR00537">
    <property type="entry name" value="hemK_rel_arch"/>
    <property type="match status" value="1"/>
</dbReference>
<evidence type="ECO:0000256" key="3">
    <source>
        <dbReference type="ARBA" id="ARBA00022679"/>
    </source>
</evidence>
<evidence type="ECO:0000256" key="2">
    <source>
        <dbReference type="ARBA" id="ARBA00022603"/>
    </source>
</evidence>
<dbReference type="InterPro" id="IPR052190">
    <property type="entry name" value="Euk-Arch_PrmC-MTase"/>
</dbReference>
<dbReference type="InterPro" id="IPR004557">
    <property type="entry name" value="PrmC-related"/>
</dbReference>
<protein>
    <submittedName>
        <fullName evidence="6">Methyltransferase</fullName>
    </submittedName>
</protein>
<feature type="domain" description="Methyltransferase small" evidence="5">
    <location>
        <begin position="16"/>
        <end position="108"/>
    </location>
</feature>
<keyword evidence="2 6" id="KW-0489">Methyltransferase</keyword>
<reference evidence="6 7" key="1">
    <citation type="journal article" date="2019" name="Int. J. Syst. Evol. Microbiol.">
        <title>The Global Catalogue of Microorganisms (GCM) 10K type strain sequencing project: providing services to taxonomists for standard genome sequencing and annotation.</title>
        <authorList>
            <consortium name="The Broad Institute Genomics Platform"/>
            <consortium name="The Broad Institute Genome Sequencing Center for Infectious Disease"/>
            <person name="Wu L."/>
            <person name="Ma J."/>
        </authorList>
    </citation>
    <scope>NUCLEOTIDE SEQUENCE [LARGE SCALE GENOMIC DNA]</scope>
    <source>
        <strain evidence="6 7">JCM 10303</strain>
    </source>
</reference>
<sequence>MHLLRLPGVYRPQGDTYLLAEVLGESGLRRGSRVLDVGTGTGALAVAAVRAGAGSVVAVDVSVPAVVSASINTLLRGMPVRVAHGDALERFGDERFDAVVSNPPYVPSAAEEVPSRGASRAWEAGRGGRALLDRLCALAPDLLRPGGILLVVHSDLSGVDSTLRQLRHRGMHASVVAQRRQGFGPVLRARAPMLERRGLIEPGQRDEELVVVRGERQG</sequence>
<keyword evidence="3" id="KW-0808">Transferase</keyword>
<dbReference type="Proteomes" id="UP001500729">
    <property type="component" value="Unassembled WGS sequence"/>
</dbReference>
<name>A0ABN1D167_SACER</name>
<dbReference type="PANTHER" id="PTHR45875">
    <property type="entry name" value="METHYLTRANSFERASE N6AMT1"/>
    <property type="match status" value="1"/>
</dbReference>
<dbReference type="CDD" id="cd02440">
    <property type="entry name" value="AdoMet_MTases"/>
    <property type="match status" value="1"/>
</dbReference>
<gene>
    <name evidence="6" type="ORF">GCM10009533_32320</name>
</gene>
<evidence type="ECO:0000256" key="1">
    <source>
        <dbReference type="ARBA" id="ARBA00006149"/>
    </source>
</evidence>
<dbReference type="GO" id="GO:0008168">
    <property type="term" value="F:methyltransferase activity"/>
    <property type="evidence" value="ECO:0007669"/>
    <property type="project" value="UniProtKB-KW"/>
</dbReference>
<proteinExistence type="inferred from homology"/>
<dbReference type="InterPro" id="IPR029063">
    <property type="entry name" value="SAM-dependent_MTases_sf"/>
</dbReference>
<comment type="caution">
    <text evidence="6">The sequence shown here is derived from an EMBL/GenBank/DDBJ whole genome shotgun (WGS) entry which is preliminary data.</text>
</comment>
<dbReference type="PROSITE" id="PS00092">
    <property type="entry name" value="N6_MTASE"/>
    <property type="match status" value="1"/>
</dbReference>